<gene>
    <name evidence="1" type="ORF">OEG84_05695</name>
</gene>
<evidence type="ECO:0000313" key="2">
    <source>
        <dbReference type="Proteomes" id="UP001073227"/>
    </source>
</evidence>
<organism evidence="1 2">
    <name type="scientific">Hoeflea algicola</name>
    <dbReference type="NCBI Taxonomy" id="2983763"/>
    <lineage>
        <taxon>Bacteria</taxon>
        <taxon>Pseudomonadati</taxon>
        <taxon>Pseudomonadota</taxon>
        <taxon>Alphaproteobacteria</taxon>
        <taxon>Hyphomicrobiales</taxon>
        <taxon>Rhizobiaceae</taxon>
        <taxon>Hoeflea</taxon>
    </lineage>
</organism>
<proteinExistence type="predicted"/>
<protein>
    <submittedName>
        <fullName evidence="1">Uncharacterized protein</fullName>
    </submittedName>
</protein>
<dbReference type="RefSeq" id="WP_267652822.1">
    <property type="nucleotide sequence ID" value="NZ_JAOVZR010000001.1"/>
</dbReference>
<name>A0ABT3Z617_9HYPH</name>
<dbReference type="Proteomes" id="UP001073227">
    <property type="component" value="Unassembled WGS sequence"/>
</dbReference>
<sequence length="418" mass="46054">MLETFLNPFGSAMDTIVAMTNDTDDSLEIELNGTSVWPNGGGDWRDIGKGSTKNVGVSRVLPRTAGVNVHLIEYDCASADDNLGNLKFDTAGLRKGEGHTEALVHSGSEGSLYGVTFTVAPVSLDPSQQEVEAPIAINACLNLEQKLYKIQRKVDIAYETLEKYVAVPQLILARYGVEGLTAYNNARAYHLTEKVCPDDSADYGKLLAGDWRLGEFDNLASEKLQPTKSTLTFSADGTLLGSGEGTWEKVPNKCELKIDRFSYDKRMFVQSEGDGVTLYTDTDHHLVNNVMRFARWKYADTDYTDENGVLHVAKPEGIDGGGRGDWLEKIETNPLPASIVNSNDKNARAALFGHWKIKIPSPRRGWRTMTRDKRSGRSLPTRFLSPAYRMRNGARTVLCRNPTRSPAVGNIWGTGGSR</sequence>
<keyword evidence="2" id="KW-1185">Reference proteome</keyword>
<evidence type="ECO:0000313" key="1">
    <source>
        <dbReference type="EMBL" id="MCY0147217.1"/>
    </source>
</evidence>
<comment type="caution">
    <text evidence="1">The sequence shown here is derived from an EMBL/GenBank/DDBJ whole genome shotgun (WGS) entry which is preliminary data.</text>
</comment>
<dbReference type="EMBL" id="JAOVZR010000001">
    <property type="protein sequence ID" value="MCY0147217.1"/>
    <property type="molecule type" value="Genomic_DNA"/>
</dbReference>
<accession>A0ABT3Z617</accession>
<reference evidence="1" key="1">
    <citation type="submission" date="2022-10" db="EMBL/GenBank/DDBJ databases">
        <title>Hoeflea sp. G2-23, isolated from marine algae.</title>
        <authorList>
            <person name="Kristyanto S."/>
            <person name="Kim J.M."/>
            <person name="Jeon C.O."/>
        </authorList>
    </citation>
    <scope>NUCLEOTIDE SEQUENCE</scope>
    <source>
        <strain evidence="1">G2-23</strain>
    </source>
</reference>